<evidence type="ECO:0000313" key="4">
    <source>
        <dbReference type="EMBL" id="KAJ9564678.1"/>
    </source>
</evidence>
<dbReference type="Pfam" id="PF00076">
    <property type="entry name" value="RRM_1"/>
    <property type="match status" value="1"/>
</dbReference>
<gene>
    <name evidence="4" type="ORF">OSB04_000644</name>
</gene>
<comment type="caution">
    <text evidence="4">The sequence shown here is derived from an EMBL/GenBank/DDBJ whole genome shotgun (WGS) entry which is preliminary data.</text>
</comment>
<dbReference type="EMBL" id="JARYMX010000001">
    <property type="protein sequence ID" value="KAJ9564678.1"/>
    <property type="molecule type" value="Genomic_DNA"/>
</dbReference>
<dbReference type="PANTHER" id="PTHR19965">
    <property type="entry name" value="RNA AND EXPORT FACTOR BINDING PROTEIN"/>
    <property type="match status" value="1"/>
</dbReference>
<accession>A0AA38TWZ1</accession>
<protein>
    <recommendedName>
        <fullName evidence="3">RRM domain-containing protein</fullName>
    </recommendedName>
</protein>
<dbReference type="SUPFAM" id="SSF54928">
    <property type="entry name" value="RNA-binding domain, RBD"/>
    <property type="match status" value="1"/>
</dbReference>
<dbReference type="InterPro" id="IPR000504">
    <property type="entry name" value="RRM_dom"/>
</dbReference>
<dbReference type="PROSITE" id="PS50102">
    <property type="entry name" value="RRM"/>
    <property type="match status" value="1"/>
</dbReference>
<dbReference type="Gene3D" id="3.30.70.330">
    <property type="match status" value="1"/>
</dbReference>
<dbReference type="InterPro" id="IPR035979">
    <property type="entry name" value="RBD_domain_sf"/>
</dbReference>
<dbReference type="AlphaFoldDB" id="A0AA38TWZ1"/>
<evidence type="ECO:0000259" key="3">
    <source>
        <dbReference type="PROSITE" id="PS50102"/>
    </source>
</evidence>
<organism evidence="4 5">
    <name type="scientific">Centaurea solstitialis</name>
    <name type="common">yellow star-thistle</name>
    <dbReference type="NCBI Taxonomy" id="347529"/>
    <lineage>
        <taxon>Eukaryota</taxon>
        <taxon>Viridiplantae</taxon>
        <taxon>Streptophyta</taxon>
        <taxon>Embryophyta</taxon>
        <taxon>Tracheophyta</taxon>
        <taxon>Spermatophyta</taxon>
        <taxon>Magnoliopsida</taxon>
        <taxon>eudicotyledons</taxon>
        <taxon>Gunneridae</taxon>
        <taxon>Pentapetalae</taxon>
        <taxon>asterids</taxon>
        <taxon>campanulids</taxon>
        <taxon>Asterales</taxon>
        <taxon>Asteraceae</taxon>
        <taxon>Carduoideae</taxon>
        <taxon>Cardueae</taxon>
        <taxon>Centaureinae</taxon>
        <taxon>Centaurea</taxon>
    </lineage>
</organism>
<dbReference type="PANTHER" id="PTHR19965:SF33">
    <property type="entry name" value="THO COMPLEX SUBUNIT 4D"/>
    <property type="match status" value="1"/>
</dbReference>
<dbReference type="Proteomes" id="UP001172457">
    <property type="component" value="Chromosome 1"/>
</dbReference>
<feature type="domain" description="RRM" evidence="3">
    <location>
        <begin position="61"/>
        <end position="99"/>
    </location>
</feature>
<evidence type="ECO:0000256" key="1">
    <source>
        <dbReference type="ARBA" id="ARBA00022884"/>
    </source>
</evidence>
<dbReference type="InterPro" id="IPR012677">
    <property type="entry name" value="Nucleotide-bd_a/b_plait_sf"/>
</dbReference>
<keyword evidence="1 2" id="KW-0694">RNA-binding</keyword>
<sequence>MKYGEFLISWYYYADVYFHPPGSFLVCLRQSFRRPKNLPWQRDLLEESLKAAGLPGLDNGAKLYVSNLDIGVTNEDIRELFSEIGELRRYAIHYDKSGRPNVSNPVSNSLYILNGVVVEDVVEGGRRQLKSLLMNLTRNWRTTMPCRLDLWKY</sequence>
<dbReference type="GO" id="GO:0005634">
    <property type="term" value="C:nucleus"/>
    <property type="evidence" value="ECO:0007669"/>
    <property type="project" value="TreeGrafter"/>
</dbReference>
<proteinExistence type="predicted"/>
<dbReference type="InterPro" id="IPR051229">
    <property type="entry name" value="ALYREF_mRNA_export"/>
</dbReference>
<dbReference type="GO" id="GO:0003729">
    <property type="term" value="F:mRNA binding"/>
    <property type="evidence" value="ECO:0007669"/>
    <property type="project" value="TreeGrafter"/>
</dbReference>
<evidence type="ECO:0000256" key="2">
    <source>
        <dbReference type="PROSITE-ProRule" id="PRU00176"/>
    </source>
</evidence>
<name>A0AA38TWZ1_9ASTR</name>
<evidence type="ECO:0000313" key="5">
    <source>
        <dbReference type="Proteomes" id="UP001172457"/>
    </source>
</evidence>
<reference evidence="4" key="1">
    <citation type="submission" date="2023-03" db="EMBL/GenBank/DDBJ databases">
        <title>Chromosome-scale reference genome and RAD-based genetic map of yellow starthistle (Centaurea solstitialis) reveal putative structural variation and QTLs associated with invader traits.</title>
        <authorList>
            <person name="Reatini B."/>
            <person name="Cang F.A."/>
            <person name="Jiang Q."/>
            <person name="Mckibben M.T.W."/>
            <person name="Barker M.S."/>
            <person name="Rieseberg L.H."/>
            <person name="Dlugosch K.M."/>
        </authorList>
    </citation>
    <scope>NUCLEOTIDE SEQUENCE</scope>
    <source>
        <strain evidence="4">CAN-66</strain>
        <tissue evidence="4">Leaf</tissue>
    </source>
</reference>
<dbReference type="GO" id="GO:0006406">
    <property type="term" value="P:mRNA export from nucleus"/>
    <property type="evidence" value="ECO:0007669"/>
    <property type="project" value="TreeGrafter"/>
</dbReference>
<keyword evidence="5" id="KW-1185">Reference proteome</keyword>